<accession>A0A4C1U810</accession>
<evidence type="ECO:0000313" key="1">
    <source>
        <dbReference type="EMBL" id="GBP22481.1"/>
    </source>
</evidence>
<name>A0A4C1U810_EUMVA</name>
<protein>
    <submittedName>
        <fullName evidence="1">Uncharacterized protein</fullName>
    </submittedName>
</protein>
<organism evidence="1 2">
    <name type="scientific">Eumeta variegata</name>
    <name type="common">Bagworm moth</name>
    <name type="synonym">Eumeta japonica</name>
    <dbReference type="NCBI Taxonomy" id="151549"/>
    <lineage>
        <taxon>Eukaryota</taxon>
        <taxon>Metazoa</taxon>
        <taxon>Ecdysozoa</taxon>
        <taxon>Arthropoda</taxon>
        <taxon>Hexapoda</taxon>
        <taxon>Insecta</taxon>
        <taxon>Pterygota</taxon>
        <taxon>Neoptera</taxon>
        <taxon>Endopterygota</taxon>
        <taxon>Lepidoptera</taxon>
        <taxon>Glossata</taxon>
        <taxon>Ditrysia</taxon>
        <taxon>Tineoidea</taxon>
        <taxon>Psychidae</taxon>
        <taxon>Oiketicinae</taxon>
        <taxon>Eumeta</taxon>
    </lineage>
</organism>
<proteinExistence type="predicted"/>
<keyword evidence="2" id="KW-1185">Reference proteome</keyword>
<comment type="caution">
    <text evidence="1">The sequence shown here is derived from an EMBL/GenBank/DDBJ whole genome shotgun (WGS) entry which is preliminary data.</text>
</comment>
<gene>
    <name evidence="1" type="ORF">EVAR_78658_1</name>
</gene>
<dbReference type="AlphaFoldDB" id="A0A4C1U810"/>
<dbReference type="EMBL" id="BGZK01000140">
    <property type="protein sequence ID" value="GBP22481.1"/>
    <property type="molecule type" value="Genomic_DNA"/>
</dbReference>
<evidence type="ECO:0000313" key="2">
    <source>
        <dbReference type="Proteomes" id="UP000299102"/>
    </source>
</evidence>
<dbReference type="Proteomes" id="UP000299102">
    <property type="component" value="Unassembled WGS sequence"/>
</dbReference>
<sequence>MDIGSIRKRKNQSTPVLAELRALTVRTSRPQESAEQRLPGQLRSLTEYGREVAAFAVTLGPVSESSGGRLYPPSNILFLPKKFQ</sequence>
<reference evidence="1 2" key="1">
    <citation type="journal article" date="2019" name="Commun. Biol.">
        <title>The bagworm genome reveals a unique fibroin gene that provides high tensile strength.</title>
        <authorList>
            <person name="Kono N."/>
            <person name="Nakamura H."/>
            <person name="Ohtoshi R."/>
            <person name="Tomita M."/>
            <person name="Numata K."/>
            <person name="Arakawa K."/>
        </authorList>
    </citation>
    <scope>NUCLEOTIDE SEQUENCE [LARGE SCALE GENOMIC DNA]</scope>
</reference>